<sequence length="194" mass="20946">MKGFGIFILIVGICWMIFALNMDVSVSSGMGRVNNLGLMADRQVHAIVGGMIALAGLLMLIFGERAAVTNTQVSSEIDTRPCPLCAETIKNAAIKCKHCGADVEAVAIPPLTDRVAEATQDLTQQTWALTIPCRKESDRERAATTAEFLKLPSLLATDSFFRFGPYPSKAEAGAVLRQLTENGVHGNIEEIRKP</sequence>
<gene>
    <name evidence="2" type="ORF">PI499_03910</name>
</gene>
<evidence type="ECO:0000256" key="1">
    <source>
        <dbReference type="SAM" id="Phobius"/>
    </source>
</evidence>
<keyword evidence="1" id="KW-0472">Membrane</keyword>
<keyword evidence="1" id="KW-1133">Transmembrane helix</keyword>
<proteinExistence type="predicted"/>
<dbReference type="EMBL" id="JAQJVI010000003">
    <property type="protein sequence ID" value="MDA7021033.1"/>
    <property type="molecule type" value="Genomic_DNA"/>
</dbReference>
<keyword evidence="3" id="KW-1185">Reference proteome</keyword>
<keyword evidence="1" id="KW-0812">Transmembrane</keyword>
<comment type="caution">
    <text evidence="2">The sequence shown here is derived from an EMBL/GenBank/DDBJ whole genome shotgun (WGS) entry which is preliminary data.</text>
</comment>
<dbReference type="RefSeq" id="WP_095025725.1">
    <property type="nucleotide sequence ID" value="NZ_JAQJVI010000003.1"/>
</dbReference>
<evidence type="ECO:0000313" key="3">
    <source>
        <dbReference type="Proteomes" id="UP001212337"/>
    </source>
</evidence>
<feature type="transmembrane region" description="Helical" evidence="1">
    <location>
        <begin position="44"/>
        <end position="63"/>
    </location>
</feature>
<protein>
    <recommendedName>
        <fullName evidence="4">Zinc ribbon domain-containing protein</fullName>
    </recommendedName>
</protein>
<organism evidence="2 3">
    <name type="scientific">Pseudomonas fragi</name>
    <dbReference type="NCBI Taxonomy" id="296"/>
    <lineage>
        <taxon>Bacteria</taxon>
        <taxon>Pseudomonadati</taxon>
        <taxon>Pseudomonadota</taxon>
        <taxon>Gammaproteobacteria</taxon>
        <taxon>Pseudomonadales</taxon>
        <taxon>Pseudomonadaceae</taxon>
        <taxon>Pseudomonas</taxon>
    </lineage>
</organism>
<evidence type="ECO:0000313" key="2">
    <source>
        <dbReference type="EMBL" id="MDA7021033.1"/>
    </source>
</evidence>
<feature type="transmembrane region" description="Helical" evidence="1">
    <location>
        <begin position="6"/>
        <end position="24"/>
    </location>
</feature>
<evidence type="ECO:0008006" key="4">
    <source>
        <dbReference type="Google" id="ProtNLM"/>
    </source>
</evidence>
<name>A0ABT4WLZ4_PSEFR</name>
<accession>A0ABT4WLZ4</accession>
<dbReference type="Proteomes" id="UP001212337">
    <property type="component" value="Unassembled WGS sequence"/>
</dbReference>
<reference evidence="2 3" key="1">
    <citation type="submission" date="2023-01" db="EMBL/GenBank/DDBJ databases">
        <title>Effects of deletion of Siderophore biosynthase gene in Pseudomonas fragi on quorum sensing and spoliage ability.</title>
        <authorList>
            <person name="Cui F."/>
            <person name="Wang D."/>
            <person name="Liu J."/>
            <person name="Wang Q."/>
            <person name="Li T."/>
            <person name="Li J."/>
        </authorList>
    </citation>
    <scope>NUCLEOTIDE SEQUENCE [LARGE SCALE GENOMIC DNA]</scope>
    <source>
        <strain evidence="2 3">MS-10</strain>
    </source>
</reference>